<dbReference type="InterPro" id="IPR013196">
    <property type="entry name" value="HTH_11"/>
</dbReference>
<evidence type="ECO:0000256" key="2">
    <source>
        <dbReference type="ARBA" id="ARBA00023163"/>
    </source>
</evidence>
<evidence type="ECO:0000259" key="4">
    <source>
        <dbReference type="PROSITE" id="PS51000"/>
    </source>
</evidence>
<dbReference type="Gene3D" id="1.10.10.10">
    <property type="entry name" value="Winged helix-like DNA-binding domain superfamily/Winged helix DNA-binding domain"/>
    <property type="match status" value="1"/>
</dbReference>
<dbReference type="PANTHER" id="PTHR34580:SF1">
    <property type="entry name" value="PROTEIN PAFC"/>
    <property type="match status" value="1"/>
</dbReference>
<feature type="region of interest" description="Disordered" evidence="3">
    <location>
        <begin position="314"/>
        <end position="343"/>
    </location>
</feature>
<dbReference type="RefSeq" id="WP_358476593.1">
    <property type="nucleotide sequence ID" value="NZ_JBEZAE010000016.1"/>
</dbReference>
<dbReference type="SUPFAM" id="SSF46785">
    <property type="entry name" value="Winged helix' DNA-binding domain"/>
    <property type="match status" value="1"/>
</dbReference>
<dbReference type="Pfam" id="PF08279">
    <property type="entry name" value="HTH_11"/>
    <property type="match status" value="1"/>
</dbReference>
<dbReference type="Proteomes" id="UP001551329">
    <property type="component" value="Unassembled WGS sequence"/>
</dbReference>
<keyword evidence="6" id="KW-1185">Reference proteome</keyword>
<dbReference type="PROSITE" id="PS52050">
    <property type="entry name" value="WYL"/>
    <property type="match status" value="1"/>
</dbReference>
<keyword evidence="2" id="KW-0804">Transcription</keyword>
<dbReference type="Pfam" id="PF13280">
    <property type="entry name" value="WYL"/>
    <property type="match status" value="1"/>
</dbReference>
<dbReference type="PANTHER" id="PTHR34580">
    <property type="match status" value="1"/>
</dbReference>
<dbReference type="InterPro" id="IPR057727">
    <property type="entry name" value="WCX_dom"/>
</dbReference>
<protein>
    <submittedName>
        <fullName evidence="5">WYL domain-containing protein</fullName>
    </submittedName>
</protein>
<feature type="domain" description="HTH deoR-type" evidence="4">
    <location>
        <begin position="2"/>
        <end position="67"/>
    </location>
</feature>
<comment type="caution">
    <text evidence="5">The sequence shown here is derived from an EMBL/GenBank/DDBJ whole genome shotgun (WGS) entry which is preliminary data.</text>
</comment>
<dbReference type="EMBL" id="JBEZAE010000016">
    <property type="protein sequence ID" value="MEU7073135.1"/>
    <property type="molecule type" value="Genomic_DNA"/>
</dbReference>
<feature type="compositionally biased region" description="Pro residues" evidence="3">
    <location>
        <begin position="322"/>
        <end position="343"/>
    </location>
</feature>
<dbReference type="Pfam" id="PF25583">
    <property type="entry name" value="WCX"/>
    <property type="match status" value="1"/>
</dbReference>
<evidence type="ECO:0000256" key="1">
    <source>
        <dbReference type="ARBA" id="ARBA00023015"/>
    </source>
</evidence>
<reference evidence="5 6" key="1">
    <citation type="submission" date="2024-06" db="EMBL/GenBank/DDBJ databases">
        <title>The Natural Products Discovery Center: Release of the First 8490 Sequenced Strains for Exploring Actinobacteria Biosynthetic Diversity.</title>
        <authorList>
            <person name="Kalkreuter E."/>
            <person name="Kautsar S.A."/>
            <person name="Yang D."/>
            <person name="Bader C.D."/>
            <person name="Teijaro C.N."/>
            <person name="Fluegel L."/>
            <person name="Davis C.M."/>
            <person name="Simpson J.R."/>
            <person name="Lauterbach L."/>
            <person name="Steele A.D."/>
            <person name="Gui C."/>
            <person name="Meng S."/>
            <person name="Li G."/>
            <person name="Viehrig K."/>
            <person name="Ye F."/>
            <person name="Su P."/>
            <person name="Kiefer A.F."/>
            <person name="Nichols A."/>
            <person name="Cepeda A.J."/>
            <person name="Yan W."/>
            <person name="Fan B."/>
            <person name="Jiang Y."/>
            <person name="Adhikari A."/>
            <person name="Zheng C.-J."/>
            <person name="Schuster L."/>
            <person name="Cowan T.M."/>
            <person name="Smanski M.J."/>
            <person name="Chevrette M.G."/>
            <person name="De Carvalho L.P.S."/>
            <person name="Shen B."/>
        </authorList>
    </citation>
    <scope>NUCLEOTIDE SEQUENCE [LARGE SCALE GENOMIC DNA]</scope>
    <source>
        <strain evidence="5 6">NPDC045974</strain>
    </source>
</reference>
<evidence type="ECO:0000256" key="3">
    <source>
        <dbReference type="SAM" id="MobiDB-lite"/>
    </source>
</evidence>
<sequence>MRADRLVAALLFLQTRQRVTAAELAAELDVSERTARRDLEALASAGVPVYSQAGQGGGWSLVGGARTDLTGLTAPEIRALFLLTGPDTAAASTDPRTRTALRKLVRALPAPLREGAEAAARAGISDGTDWTGADTEKTQLAALQRAVIEERELRIGYARPGRAPSERTVHPLGIATKSGTRYLVADTDHGLRTFRVDRVTSATETGAPAVRPEGFDLPTAWRTLAARMEDRMVAATVRGRAAPGTEPLLEGLLGARIRYGHPAPDGWTPVEIDGPAPEVIAAQLAGLGARVELLDAPEARTALARIGAELTALYGEQGQAPEPAPDTPEAPPRAPAPAATPPG</sequence>
<name>A0ABV3CEE5_9ACTN</name>
<gene>
    <name evidence="5" type="ORF">AB0A88_23715</name>
</gene>
<dbReference type="InterPro" id="IPR026881">
    <property type="entry name" value="WYL_dom"/>
</dbReference>
<keyword evidence="1" id="KW-0805">Transcription regulation</keyword>
<dbReference type="InterPro" id="IPR028349">
    <property type="entry name" value="PafC-like"/>
</dbReference>
<dbReference type="InterPro" id="IPR001034">
    <property type="entry name" value="DeoR_HTH"/>
</dbReference>
<dbReference type="InterPro" id="IPR051534">
    <property type="entry name" value="CBASS_pafABC_assoc_protein"/>
</dbReference>
<dbReference type="PROSITE" id="PS51000">
    <property type="entry name" value="HTH_DEOR_2"/>
    <property type="match status" value="1"/>
</dbReference>
<accession>A0ABV3CEE5</accession>
<evidence type="ECO:0000313" key="6">
    <source>
        <dbReference type="Proteomes" id="UP001551329"/>
    </source>
</evidence>
<proteinExistence type="predicted"/>
<dbReference type="InterPro" id="IPR036388">
    <property type="entry name" value="WH-like_DNA-bd_sf"/>
</dbReference>
<dbReference type="InterPro" id="IPR036390">
    <property type="entry name" value="WH_DNA-bd_sf"/>
</dbReference>
<organism evidence="5 6">
    <name type="scientific">Streptomyces narbonensis</name>
    <dbReference type="NCBI Taxonomy" id="67333"/>
    <lineage>
        <taxon>Bacteria</taxon>
        <taxon>Bacillati</taxon>
        <taxon>Actinomycetota</taxon>
        <taxon>Actinomycetes</taxon>
        <taxon>Kitasatosporales</taxon>
        <taxon>Streptomycetaceae</taxon>
        <taxon>Streptomyces</taxon>
    </lineage>
</organism>
<evidence type="ECO:0000313" key="5">
    <source>
        <dbReference type="EMBL" id="MEU7073135.1"/>
    </source>
</evidence>
<dbReference type="PIRSF" id="PIRSF016838">
    <property type="entry name" value="PafC"/>
    <property type="match status" value="1"/>
</dbReference>